<dbReference type="SMART" id="SM00854">
    <property type="entry name" value="PGA_cap"/>
    <property type="match status" value="1"/>
</dbReference>
<dbReference type="OrthoDB" id="9810906at2"/>
<dbReference type="InterPro" id="IPR019079">
    <property type="entry name" value="Capsule_synth_CapA"/>
</dbReference>
<name>A0A8X8L9N6_CALTT</name>
<protein>
    <submittedName>
        <fullName evidence="4">CapA family protein</fullName>
    </submittedName>
</protein>
<proteinExistence type="inferred from homology"/>
<evidence type="ECO:0000313" key="4">
    <source>
        <dbReference type="EMBL" id="QZT32784.1"/>
    </source>
</evidence>
<dbReference type="PANTHER" id="PTHR33393">
    <property type="entry name" value="POLYGLUTAMINE SYNTHESIS ACCESSORY PROTEIN RV0574C-RELATED"/>
    <property type="match status" value="1"/>
</dbReference>
<dbReference type="AlphaFoldDB" id="A0A8X8L9N6"/>
<dbReference type="KEGG" id="cthu:HUR95_10370"/>
<evidence type="ECO:0000313" key="5">
    <source>
        <dbReference type="Proteomes" id="UP000825179"/>
    </source>
</evidence>
<dbReference type="Proteomes" id="UP000825179">
    <property type="component" value="Chromosome"/>
</dbReference>
<comment type="similarity">
    <text evidence="1">Belongs to the CapA family.</text>
</comment>
<dbReference type="PANTHER" id="PTHR33393:SF11">
    <property type="entry name" value="POLYGLUTAMINE SYNTHESIS ACCESSORY PROTEIN RV0574C-RELATED"/>
    <property type="match status" value="1"/>
</dbReference>
<sequence length="204" mass="22486">MRTKWLIITLIVAVLATGCAWLQRQETPGADKLQIETPENQQIEQRHVGREDPDSIEEAPKDPQNKASLSVNELRIMVVGDIMMHLPQIEAGKTAGGYDFFPFFEKVQPLFEQADLVLGNLETTFGGPERGYSGYPLFSAPDELAENLKQAGFDVITTANNHALDSGEQGVIRTIETLEAAGLQSTGTFRSQEEREDVLVIISA</sequence>
<gene>
    <name evidence="4" type="ORF">HUR95_10370</name>
</gene>
<evidence type="ECO:0000256" key="1">
    <source>
        <dbReference type="ARBA" id="ARBA00005662"/>
    </source>
</evidence>
<feature type="domain" description="Capsule synthesis protein CapA" evidence="3">
    <location>
        <begin position="75"/>
        <end position="204"/>
    </location>
</feature>
<dbReference type="InterPro" id="IPR029052">
    <property type="entry name" value="Metallo-depent_PP-like"/>
</dbReference>
<dbReference type="PROSITE" id="PS51257">
    <property type="entry name" value="PROKAR_LIPOPROTEIN"/>
    <property type="match status" value="1"/>
</dbReference>
<keyword evidence="5" id="KW-1185">Reference proteome</keyword>
<dbReference type="SUPFAM" id="SSF56300">
    <property type="entry name" value="Metallo-dependent phosphatases"/>
    <property type="match status" value="1"/>
</dbReference>
<feature type="region of interest" description="Disordered" evidence="2">
    <location>
        <begin position="31"/>
        <end position="66"/>
    </location>
</feature>
<feature type="compositionally biased region" description="Basic and acidic residues" evidence="2">
    <location>
        <begin position="44"/>
        <end position="64"/>
    </location>
</feature>
<dbReference type="InterPro" id="IPR052169">
    <property type="entry name" value="CW_Biosynth-Accessory"/>
</dbReference>
<dbReference type="EMBL" id="CP082237">
    <property type="protein sequence ID" value="QZT32784.1"/>
    <property type="molecule type" value="Genomic_DNA"/>
</dbReference>
<accession>A0A8X8L9N6</accession>
<evidence type="ECO:0000259" key="3">
    <source>
        <dbReference type="SMART" id="SM00854"/>
    </source>
</evidence>
<evidence type="ECO:0000256" key="2">
    <source>
        <dbReference type="SAM" id="MobiDB-lite"/>
    </source>
</evidence>
<dbReference type="RefSeq" id="WP_042685016.1">
    <property type="nucleotide sequence ID" value="NZ_AFCE01000125.1"/>
</dbReference>
<reference evidence="4 5" key="1">
    <citation type="journal article" date="2020" name="Extremophiles">
        <title>Genomic analysis of Caldalkalibacillus thermarum TA2.A1 reveals aerobic alkaliphilic metabolism and evolutionary hallmarks linking alkaliphilic bacteria and plant life.</title>
        <authorList>
            <person name="de Jong S.I."/>
            <person name="van den Broek M.A."/>
            <person name="Merkel A.Y."/>
            <person name="de la Torre Cortes P."/>
            <person name="Kalamorz F."/>
            <person name="Cook G.M."/>
            <person name="van Loosdrecht M.C.M."/>
            <person name="McMillan D.G.G."/>
        </authorList>
    </citation>
    <scope>NUCLEOTIDE SEQUENCE [LARGE SCALE GENOMIC DNA]</scope>
    <source>
        <strain evidence="4 5">TA2.A1</strain>
    </source>
</reference>
<organism evidence="4 5">
    <name type="scientific">Caldalkalibacillus thermarum (strain TA2.A1)</name>
    <dbReference type="NCBI Taxonomy" id="986075"/>
    <lineage>
        <taxon>Bacteria</taxon>
        <taxon>Bacillati</taxon>
        <taxon>Bacillota</taxon>
        <taxon>Bacilli</taxon>
        <taxon>Bacillales</taxon>
        <taxon>Bacillaceae</taxon>
        <taxon>Caldalkalibacillus</taxon>
    </lineage>
</organism>
<dbReference type="Pfam" id="PF09587">
    <property type="entry name" value="PGA_cap"/>
    <property type="match status" value="1"/>
</dbReference>